<reference evidence="2" key="1">
    <citation type="submission" date="2014-09" db="EMBL/GenBank/DDBJ databases">
        <authorList>
            <person name="Magalhaes I.L.F."/>
            <person name="Oliveira U."/>
            <person name="Santos F.R."/>
            <person name="Vidigal T.H.D.A."/>
            <person name="Brescovit A.D."/>
            <person name="Santos A.J."/>
        </authorList>
    </citation>
    <scope>NUCLEOTIDE SEQUENCE</scope>
    <source>
        <tissue evidence="2">Shoot tissue taken approximately 20 cm above the soil surface</tissue>
    </source>
</reference>
<dbReference type="AlphaFoldDB" id="A0A0A9E2R8"/>
<reference evidence="2" key="2">
    <citation type="journal article" date="2015" name="Data Brief">
        <title>Shoot transcriptome of the giant reed, Arundo donax.</title>
        <authorList>
            <person name="Barrero R.A."/>
            <person name="Guerrero F.D."/>
            <person name="Moolhuijzen P."/>
            <person name="Goolsby J.A."/>
            <person name="Tidwell J."/>
            <person name="Bellgard S.E."/>
            <person name="Bellgard M.I."/>
        </authorList>
    </citation>
    <scope>NUCLEOTIDE SEQUENCE</scope>
    <source>
        <tissue evidence="2">Shoot tissue taken approximately 20 cm above the soil surface</tissue>
    </source>
</reference>
<sequence>MPLTCRSVLSRAKAAQSGGS</sequence>
<accession>A0A0A9E2R8</accession>
<dbReference type="EMBL" id="GBRH01205720">
    <property type="protein sequence ID" value="JAD92175.1"/>
    <property type="molecule type" value="Transcribed_RNA"/>
</dbReference>
<feature type="region of interest" description="Disordered" evidence="1">
    <location>
        <begin position="1"/>
        <end position="20"/>
    </location>
</feature>
<protein>
    <submittedName>
        <fullName evidence="2">Uncharacterized protein</fullName>
    </submittedName>
</protein>
<evidence type="ECO:0000313" key="2">
    <source>
        <dbReference type="EMBL" id="JAD92175.1"/>
    </source>
</evidence>
<name>A0A0A9E2R8_ARUDO</name>
<evidence type="ECO:0000256" key="1">
    <source>
        <dbReference type="SAM" id="MobiDB-lite"/>
    </source>
</evidence>
<proteinExistence type="predicted"/>
<organism evidence="2">
    <name type="scientific">Arundo donax</name>
    <name type="common">Giant reed</name>
    <name type="synonym">Donax arundinaceus</name>
    <dbReference type="NCBI Taxonomy" id="35708"/>
    <lineage>
        <taxon>Eukaryota</taxon>
        <taxon>Viridiplantae</taxon>
        <taxon>Streptophyta</taxon>
        <taxon>Embryophyta</taxon>
        <taxon>Tracheophyta</taxon>
        <taxon>Spermatophyta</taxon>
        <taxon>Magnoliopsida</taxon>
        <taxon>Liliopsida</taxon>
        <taxon>Poales</taxon>
        <taxon>Poaceae</taxon>
        <taxon>PACMAD clade</taxon>
        <taxon>Arundinoideae</taxon>
        <taxon>Arundineae</taxon>
        <taxon>Arundo</taxon>
    </lineage>
</organism>